<dbReference type="InterPro" id="IPR011625">
    <property type="entry name" value="A2M_N_BRD"/>
</dbReference>
<dbReference type="InterPro" id="IPR040839">
    <property type="entry name" value="MG4"/>
</dbReference>
<keyword evidence="7" id="KW-0882">Thioester bond</keyword>
<dbReference type="Pfam" id="PF17791">
    <property type="entry name" value="MG3"/>
    <property type="match status" value="1"/>
</dbReference>
<dbReference type="InterPro" id="IPR041555">
    <property type="entry name" value="MG3"/>
</dbReference>
<dbReference type="FunFam" id="2.60.40.10:FF:000312">
    <property type="entry name" value="Alpha-2-macroglobulin like 1"/>
    <property type="match status" value="1"/>
</dbReference>
<keyword evidence="6" id="KW-0722">Serine protease inhibitor</keyword>
<dbReference type="FunFam" id="2.60.40.1930:FF:000001">
    <property type="entry name" value="CD109 isoform 3"/>
    <property type="match status" value="1"/>
</dbReference>
<feature type="domain" description="Alpha-2-macroglobulin" evidence="12">
    <location>
        <begin position="634"/>
        <end position="742"/>
    </location>
</feature>
<dbReference type="InterPro" id="IPR014756">
    <property type="entry name" value="Ig_E-set"/>
</dbReference>
<dbReference type="Pfam" id="PF07703">
    <property type="entry name" value="A2M_BRD"/>
    <property type="match status" value="1"/>
</dbReference>
<dbReference type="PANTHER" id="PTHR11412:SF165">
    <property type="entry name" value="ALPHA-2-MACROGLOBULIN"/>
    <property type="match status" value="1"/>
</dbReference>
<dbReference type="Pfam" id="PF07678">
    <property type="entry name" value="TED_complement"/>
    <property type="match status" value="1"/>
</dbReference>
<dbReference type="Gene3D" id="2.60.40.690">
    <property type="entry name" value="Alpha-macroglobulin, receptor-binding domain"/>
    <property type="match status" value="1"/>
</dbReference>
<evidence type="ECO:0000256" key="9">
    <source>
        <dbReference type="ARBA" id="ARBA00023180"/>
    </source>
</evidence>
<evidence type="ECO:0000256" key="5">
    <source>
        <dbReference type="ARBA" id="ARBA00022729"/>
    </source>
</evidence>
<dbReference type="Pfam" id="PF00207">
    <property type="entry name" value="A2M"/>
    <property type="match status" value="1"/>
</dbReference>
<evidence type="ECO:0008006" key="16">
    <source>
        <dbReference type="Google" id="ProtNLM"/>
    </source>
</evidence>
<dbReference type="InterPro" id="IPR009048">
    <property type="entry name" value="A-macroglobulin_rcpt-bd"/>
</dbReference>
<evidence type="ECO:0000256" key="2">
    <source>
        <dbReference type="ARBA" id="ARBA00010952"/>
    </source>
</evidence>
<keyword evidence="8" id="KW-1015">Disulfide bond</keyword>
<dbReference type="FunFam" id="2.60.40.1930:FF:000002">
    <property type="entry name" value="PZP, alpha-2-macroglobulin like"/>
    <property type="match status" value="1"/>
</dbReference>
<keyword evidence="4" id="KW-0646">Protease inhibitor</keyword>
<keyword evidence="15" id="KW-1185">Reference proteome</keyword>
<dbReference type="Gene3D" id="1.50.10.20">
    <property type="match status" value="1"/>
</dbReference>
<evidence type="ECO:0000256" key="8">
    <source>
        <dbReference type="ARBA" id="ARBA00023157"/>
    </source>
</evidence>
<evidence type="ECO:0000259" key="12">
    <source>
        <dbReference type="SMART" id="SM01360"/>
    </source>
</evidence>
<name>A0A8C8STR1_9SAUR</name>
<evidence type="ECO:0000256" key="4">
    <source>
        <dbReference type="ARBA" id="ARBA00022690"/>
    </source>
</evidence>
<dbReference type="Gene3D" id="2.60.40.1930">
    <property type="match status" value="2"/>
</dbReference>
<dbReference type="Pfam" id="PF17789">
    <property type="entry name" value="MG4"/>
    <property type="match status" value="1"/>
</dbReference>
<dbReference type="InterPro" id="IPR050473">
    <property type="entry name" value="A2M/Complement_sys"/>
</dbReference>
<dbReference type="Gene3D" id="2.60.40.1940">
    <property type="match status" value="1"/>
</dbReference>
<dbReference type="InterPro" id="IPR001599">
    <property type="entry name" value="Macroglobln_a2"/>
</dbReference>
<protein>
    <recommendedName>
        <fullName evidence="16">Alpha-2-macroglobulin</fullName>
    </recommendedName>
</protein>
<evidence type="ECO:0000313" key="14">
    <source>
        <dbReference type="Ensembl" id="ENSPCEP00000024362.1"/>
    </source>
</evidence>
<dbReference type="Pfam" id="PF01835">
    <property type="entry name" value="MG2"/>
    <property type="match status" value="1"/>
</dbReference>
<proteinExistence type="inferred from homology"/>
<evidence type="ECO:0000259" key="13">
    <source>
        <dbReference type="SMART" id="SM01361"/>
    </source>
</evidence>
<dbReference type="SUPFAM" id="SSF48239">
    <property type="entry name" value="Terpenoid cyclases/Protein prenyltransferases"/>
    <property type="match status" value="1"/>
</dbReference>
<evidence type="ECO:0000256" key="6">
    <source>
        <dbReference type="ARBA" id="ARBA00022900"/>
    </source>
</evidence>
<evidence type="ECO:0000256" key="10">
    <source>
        <dbReference type="ARBA" id="ARBA00038769"/>
    </source>
</evidence>
<dbReference type="Gene3D" id="2.60.120.1540">
    <property type="match status" value="1"/>
</dbReference>
<dbReference type="SMART" id="SM01360">
    <property type="entry name" value="A2M"/>
    <property type="match status" value="1"/>
</dbReference>
<dbReference type="InterPro" id="IPR013783">
    <property type="entry name" value="Ig-like_fold"/>
</dbReference>
<dbReference type="SMART" id="SM01361">
    <property type="entry name" value="A2M_recep"/>
    <property type="match status" value="1"/>
</dbReference>
<organism evidence="14 15">
    <name type="scientific">Pelusios castaneus</name>
    <name type="common">West African mud turtle</name>
    <dbReference type="NCBI Taxonomy" id="367368"/>
    <lineage>
        <taxon>Eukaryota</taxon>
        <taxon>Metazoa</taxon>
        <taxon>Chordata</taxon>
        <taxon>Craniata</taxon>
        <taxon>Vertebrata</taxon>
        <taxon>Euteleostomi</taxon>
        <taxon>Archelosauria</taxon>
        <taxon>Testudinata</taxon>
        <taxon>Testudines</taxon>
        <taxon>Pleurodira</taxon>
        <taxon>Pelomedusidae</taxon>
        <taxon>Pelusios</taxon>
    </lineage>
</organism>
<dbReference type="InterPro" id="IPR011626">
    <property type="entry name" value="Alpha-macroglobulin_TED"/>
</dbReference>
<dbReference type="Gene3D" id="2.60.40.10">
    <property type="entry name" value="Immunoglobulins"/>
    <property type="match status" value="2"/>
</dbReference>
<dbReference type="InterPro" id="IPR008930">
    <property type="entry name" value="Terpenoid_cyclase/PrenylTrfase"/>
</dbReference>
<dbReference type="SUPFAM" id="SSF49410">
    <property type="entry name" value="Alpha-macroglobulin receptor domain"/>
    <property type="match status" value="1"/>
</dbReference>
<comment type="subcellular location">
    <subcellularLocation>
        <location evidence="1">Secreted</location>
    </subcellularLocation>
</comment>
<reference evidence="14" key="2">
    <citation type="submission" date="2025-09" db="UniProtKB">
        <authorList>
            <consortium name="Ensembl"/>
        </authorList>
    </citation>
    <scope>IDENTIFICATION</scope>
</reference>
<reference evidence="14" key="1">
    <citation type="submission" date="2025-08" db="UniProtKB">
        <authorList>
            <consortium name="Ensembl"/>
        </authorList>
    </citation>
    <scope>IDENTIFICATION</scope>
</reference>
<dbReference type="AlphaFoldDB" id="A0A8C8STR1"/>
<evidence type="ECO:0000259" key="11">
    <source>
        <dbReference type="SMART" id="SM01359"/>
    </source>
</evidence>
<accession>A0A8C8STR1</accession>
<dbReference type="Ensembl" id="ENSPCET00000025176.1">
    <property type="protein sequence ID" value="ENSPCEP00000024362.1"/>
    <property type="gene ID" value="ENSPCEG00000009635.1"/>
</dbReference>
<comment type="subunit">
    <text evidence="10">Homotetramer; disulfide-linked.</text>
</comment>
<dbReference type="Proteomes" id="UP000694393">
    <property type="component" value="Unplaced"/>
</dbReference>
<keyword evidence="3" id="KW-0964">Secreted</keyword>
<dbReference type="SUPFAM" id="SSF81296">
    <property type="entry name" value="E set domains"/>
    <property type="match status" value="1"/>
</dbReference>
<dbReference type="Pfam" id="PF07677">
    <property type="entry name" value="A2M_recep"/>
    <property type="match status" value="1"/>
</dbReference>
<dbReference type="GO" id="GO:0005615">
    <property type="term" value="C:extracellular space"/>
    <property type="evidence" value="ECO:0007669"/>
    <property type="project" value="InterPro"/>
</dbReference>
<evidence type="ECO:0000313" key="15">
    <source>
        <dbReference type="Proteomes" id="UP000694393"/>
    </source>
</evidence>
<sequence>SDAPSPLPIPSSLTCALPLPRQYMVLVPFLIHTKVPEKICIQLTHLNESVTLSATLEYAGENRSLIADVVSEKDTFKCFSFTVPMSSSQKAAFLTVLVKGPTLTFRSRKSVLVKNSESLVFVQTDKPIYKPGQTVLFRIVSLDEDFHPLNEKVGLDPQRNRVYQWREVELSGGLTQLSFPLTSEPIQGPYKVVVQKESGTSVEHAFAVEEYVLPKYEVLVMVPKTITIQDEELKVAVCGLYTYGTPVPGLVNVHVCRKFSSSSSNCYGREADAVCEEFTRQADIRGCVSNVVQTKIFQLKRKGYEMEIEVQGKITEEGTGVELTGTGSTEITGTMSKIIFEQVDSHYRPGIPFFGQVKLVDGTDAPIANETIRISIDGNKYKANHTTNEEGRVRFSIDTANFTDSSIHITADHKSELNCYDSEWVTPVYDRAVHRAPQFYSPSKSFLRIEPMSQTLRCGSTVMVQVHYILKPEAIEGQKQTVFYYLVMAKGGIARAGTEVHPVGDGEGELSLFQLRLPLGPDVAPLARLLVYITLPSGEVIASSEDFKIENCFANKVDLQFSPDEGLPASNTHLRVGASPGSLCAIRAVDKSVLLMKPEAELSPSSVSPNLSYPPSPNVRGEFLGPAPNSVRGTLVFPKPRTPPPPPPSSMPSPCFHSVTRSVGSADLDVTIPDTITEWKANAFCTSSDTGFGLSPTVSLRAFQPFFVELTLPYSVVRGEAFTLKATVFSYLTSCIRVSISLAPSTNFRATPVEKEEESYCLCVNGRKTLSWAVTPKSLGHVNFSVSAEALKPELPCGNEIVETPDRGRKDTVIKQLLVEVGGPLSPCGREKDVEWHWEEWEGSGGLGVNYSLCGSLQGGVDDEVTLSAYITIALLEIPLPITHSVVRNALFCLETAAEQGGNHVYTRALLAYAFALAGKEEKRRPLLDSLDKEAVKEDGSIHWQRPGKQQEADLPFYRPRAPSAEVEMTSYVLLAYLTSRLAPSQEDLSIAAQIAKWISKQQNPNGGFSSTQDTVVALQALSQYGVSTYAKSGGASTVTVRSTGDFKSEFQVDHMNRLLLQRVALPEVPGEYSTGVTGEGCVYVQTSLRYNVLPKLGEAPFVLQVHTVPEICDSSKAHRTFGIAINVSYTGKRPVSNMAIVDVKMLSGFIPVKTSKLLSLVCFLPQVSNMTQIFSFTVEQDFFVQSLKPALVKVYDYYETDEFAIAEYHAPCSKGSI</sequence>
<dbReference type="InterPro" id="IPR002890">
    <property type="entry name" value="MG2"/>
</dbReference>
<evidence type="ECO:0000256" key="7">
    <source>
        <dbReference type="ARBA" id="ARBA00022966"/>
    </source>
</evidence>
<dbReference type="Gene3D" id="2.20.130.20">
    <property type="match status" value="1"/>
</dbReference>
<keyword evidence="5" id="KW-0732">Signal</keyword>
<evidence type="ECO:0000256" key="1">
    <source>
        <dbReference type="ARBA" id="ARBA00004613"/>
    </source>
</evidence>
<dbReference type="PANTHER" id="PTHR11412">
    <property type="entry name" value="MACROGLOBULIN / COMPLEMENT"/>
    <property type="match status" value="1"/>
</dbReference>
<feature type="domain" description="Alpha-macroglobulin receptor-binding" evidence="13">
    <location>
        <begin position="1137"/>
        <end position="1209"/>
    </location>
</feature>
<comment type="similarity">
    <text evidence="2">Belongs to the protease inhibitor I39 (alpha-2-macroglobulin) family.</text>
</comment>
<dbReference type="SMART" id="SM01359">
    <property type="entry name" value="A2M_N_2"/>
    <property type="match status" value="1"/>
</dbReference>
<feature type="domain" description="Alpha-2-macroglobulin bait region" evidence="11">
    <location>
        <begin position="447"/>
        <end position="596"/>
    </location>
</feature>
<keyword evidence="9" id="KW-0325">Glycoprotein</keyword>
<dbReference type="GO" id="GO:0004867">
    <property type="term" value="F:serine-type endopeptidase inhibitor activity"/>
    <property type="evidence" value="ECO:0007669"/>
    <property type="project" value="UniProtKB-KW"/>
</dbReference>
<dbReference type="InterPro" id="IPR036595">
    <property type="entry name" value="A-macroglobulin_rcpt-bd_sf"/>
</dbReference>
<evidence type="ECO:0000256" key="3">
    <source>
        <dbReference type="ARBA" id="ARBA00022525"/>
    </source>
</evidence>